<proteinExistence type="inferred from homology"/>
<dbReference type="InterPro" id="IPR020719">
    <property type="entry name" value="RNA3'_term_phos_cycl-like_CS"/>
</dbReference>
<dbReference type="NCBIfam" id="TIGR03399">
    <property type="entry name" value="RNA_3prim_cycl"/>
    <property type="match status" value="1"/>
</dbReference>
<dbReference type="SUPFAM" id="SSF55205">
    <property type="entry name" value="EPT/RTPC-like"/>
    <property type="match status" value="2"/>
</dbReference>
<dbReference type="SUPFAM" id="SSF52913">
    <property type="entry name" value="RNA 3'-terminal phosphate cyclase, RPTC, insert domain"/>
    <property type="match status" value="1"/>
</dbReference>
<dbReference type="PANTHER" id="PTHR11096:SF0">
    <property type="entry name" value="RNA 3'-TERMINAL PHOSPHATE CYCLASE"/>
    <property type="match status" value="1"/>
</dbReference>
<protein>
    <recommendedName>
        <fullName evidence="2">RNA 3'-terminal-phosphate cyclase (ATP)</fullName>
        <ecNumber evidence="2">6.5.1.4</ecNumber>
    </recommendedName>
</protein>
<sequence>MSSRRVIDGSVLEGGGQILRNSIALAALLQKPVIIQNIRANRKPPGLKPQHAAGLSLAADISSATLVGCAMNSTTIEFNPRPINVANLYSADPGTAGSTTLLLQIALPCLVFSSTPTISDLTLRGGTNAANAPQIDYTEHVFLPFLRRYFHLDPHLTIRKRGYYPKGGGEIHFSMPTIHGPLPVVTLTERGSVKSISGKAYVAGLPRSVAEQMRTAAISDLISSGIDPACINVSAVREKREDAVGSGSGIVLWAETDNGCIFGGSALGRKNKDASQVGQEAAAELSRNLAHGGCVDEHLQDQIIIFLALAEGKSIVKTGPVTLHTRTAIWVAEQLTDAQFEVLEDETSSTALISCIGIGFRSDTH</sequence>
<reference evidence="9" key="1">
    <citation type="submission" date="2024-04" db="EMBL/GenBank/DDBJ databases">
        <authorList>
            <person name="Shaw F."/>
            <person name="Minotto A."/>
        </authorList>
    </citation>
    <scope>NUCLEOTIDE SEQUENCE [LARGE SCALE GENOMIC DNA]</scope>
</reference>
<evidence type="ECO:0000313" key="8">
    <source>
        <dbReference type="EMBL" id="CAL1703952.1"/>
    </source>
</evidence>
<dbReference type="HAMAP" id="MF_00200">
    <property type="entry name" value="RTC"/>
    <property type="match status" value="1"/>
</dbReference>
<dbReference type="EC" id="6.5.1.4" evidence="2"/>
<evidence type="ECO:0000313" key="9">
    <source>
        <dbReference type="Proteomes" id="UP001497453"/>
    </source>
</evidence>
<dbReference type="InterPro" id="IPR000228">
    <property type="entry name" value="RNA3'_term_phos_cyc"/>
</dbReference>
<evidence type="ECO:0000256" key="2">
    <source>
        <dbReference type="ARBA" id="ARBA00012725"/>
    </source>
</evidence>
<evidence type="ECO:0000256" key="1">
    <source>
        <dbReference type="ARBA" id="ARBA00009206"/>
    </source>
</evidence>
<evidence type="ECO:0000259" key="7">
    <source>
        <dbReference type="Pfam" id="PF05189"/>
    </source>
</evidence>
<dbReference type="PIRSF" id="PIRSF005378">
    <property type="entry name" value="RNA3'_term_phos_cycl_euk"/>
    <property type="match status" value="1"/>
</dbReference>
<dbReference type="InterPro" id="IPR037136">
    <property type="entry name" value="RNA3'_phos_cyclase_dom_sf"/>
</dbReference>
<dbReference type="PANTHER" id="PTHR11096">
    <property type="entry name" value="RNA 3' TERMINAL PHOSPHATE CYCLASE"/>
    <property type="match status" value="1"/>
</dbReference>
<keyword evidence="9" id="KW-1185">Reference proteome</keyword>
<evidence type="ECO:0000256" key="4">
    <source>
        <dbReference type="ARBA" id="ARBA00022741"/>
    </source>
</evidence>
<evidence type="ECO:0000256" key="3">
    <source>
        <dbReference type="ARBA" id="ARBA00022598"/>
    </source>
</evidence>
<accession>A0ABP1D7W4</accession>
<dbReference type="Proteomes" id="UP001497453">
    <property type="component" value="Chromosome 3"/>
</dbReference>
<dbReference type="InterPro" id="IPR017770">
    <property type="entry name" value="RNA3'_term_phos_cyc_type_1"/>
</dbReference>
<dbReference type="InterPro" id="IPR036553">
    <property type="entry name" value="RPTC_insert"/>
</dbReference>
<dbReference type="Gene3D" id="3.30.360.20">
    <property type="entry name" value="RNA 3'-terminal phosphate cyclase, insert domain"/>
    <property type="match status" value="1"/>
</dbReference>
<dbReference type="Pfam" id="PF05189">
    <property type="entry name" value="RTC_insert"/>
    <property type="match status" value="1"/>
</dbReference>
<dbReference type="InterPro" id="IPR023797">
    <property type="entry name" value="RNA3'_phos_cyclase_dom"/>
</dbReference>
<keyword evidence="4" id="KW-0547">Nucleotide-binding</keyword>
<dbReference type="PROSITE" id="PS01287">
    <property type="entry name" value="RTC"/>
    <property type="match status" value="1"/>
</dbReference>
<organism evidence="8 9">
    <name type="scientific">Somion occarium</name>
    <dbReference type="NCBI Taxonomy" id="3059160"/>
    <lineage>
        <taxon>Eukaryota</taxon>
        <taxon>Fungi</taxon>
        <taxon>Dikarya</taxon>
        <taxon>Basidiomycota</taxon>
        <taxon>Agaricomycotina</taxon>
        <taxon>Agaricomycetes</taxon>
        <taxon>Polyporales</taxon>
        <taxon>Cerrenaceae</taxon>
        <taxon>Somion</taxon>
    </lineage>
</organism>
<dbReference type="InterPro" id="IPR013792">
    <property type="entry name" value="RNA3'P_cycl/enolpyr_Trfase_a/b"/>
</dbReference>
<comment type="similarity">
    <text evidence="1">Belongs to the RNA 3'-terminal cyclase family. Type 1 subfamily.</text>
</comment>
<comment type="catalytic activity">
    <reaction evidence="5">
        <text>a 3'-end 3'-phospho-ribonucleotide-RNA + ATP = a 3'-end 2',3'-cyclophospho-ribonucleotide-RNA + AMP + diphosphate</text>
        <dbReference type="Rhea" id="RHEA:23976"/>
        <dbReference type="Rhea" id="RHEA-COMP:10463"/>
        <dbReference type="Rhea" id="RHEA-COMP:10464"/>
        <dbReference type="ChEBI" id="CHEBI:30616"/>
        <dbReference type="ChEBI" id="CHEBI:33019"/>
        <dbReference type="ChEBI" id="CHEBI:83062"/>
        <dbReference type="ChEBI" id="CHEBI:83064"/>
        <dbReference type="ChEBI" id="CHEBI:456215"/>
        <dbReference type="EC" id="6.5.1.4"/>
    </reaction>
</comment>
<feature type="domain" description="RNA 3'-terminal phosphate cyclase" evidence="6">
    <location>
        <begin position="12"/>
        <end position="342"/>
    </location>
</feature>
<dbReference type="InterPro" id="IPR013791">
    <property type="entry name" value="RNA3'-term_phos_cycl_insert"/>
</dbReference>
<evidence type="ECO:0000256" key="5">
    <source>
        <dbReference type="ARBA" id="ARBA00024481"/>
    </source>
</evidence>
<evidence type="ECO:0000259" key="6">
    <source>
        <dbReference type="Pfam" id="PF01137"/>
    </source>
</evidence>
<keyword evidence="3" id="KW-0436">Ligase</keyword>
<dbReference type="Pfam" id="PF01137">
    <property type="entry name" value="RTC"/>
    <property type="match status" value="1"/>
</dbReference>
<gene>
    <name evidence="8" type="ORF">GFSPODELE1_LOCUS4787</name>
</gene>
<dbReference type="Gene3D" id="3.65.10.20">
    <property type="entry name" value="RNA 3'-terminal phosphate cyclase domain"/>
    <property type="match status" value="1"/>
</dbReference>
<dbReference type="EMBL" id="OZ037946">
    <property type="protein sequence ID" value="CAL1703952.1"/>
    <property type="molecule type" value="Genomic_DNA"/>
</dbReference>
<name>A0ABP1D7W4_9APHY</name>
<feature type="domain" description="RNA 3'-terminal phosphate cyclase insert" evidence="7">
    <location>
        <begin position="188"/>
        <end position="289"/>
    </location>
</feature>